<evidence type="ECO:0000256" key="1">
    <source>
        <dbReference type="SAM" id="Phobius"/>
    </source>
</evidence>
<evidence type="ECO:0000313" key="3">
    <source>
        <dbReference type="Proteomes" id="UP000826271"/>
    </source>
</evidence>
<dbReference type="PROSITE" id="PS51257">
    <property type="entry name" value="PROKAR_LIPOPROTEIN"/>
    <property type="match status" value="1"/>
</dbReference>
<sequence length="70" mass="7602">MVSLARNAGGYFLYFVLTLVAACKGWFAGHILVVSLSWGVSDDELLCMLKEGYLDGDGCFESNGILCFDV</sequence>
<accession>A0AAV6YFE2</accession>
<dbReference type="EMBL" id="WHWC01000001">
    <property type="protein sequence ID" value="KAG8390248.1"/>
    <property type="molecule type" value="Genomic_DNA"/>
</dbReference>
<keyword evidence="3" id="KW-1185">Reference proteome</keyword>
<dbReference type="AlphaFoldDB" id="A0AAV6YFE2"/>
<keyword evidence="1" id="KW-1133">Transmembrane helix</keyword>
<keyword evidence="1" id="KW-0812">Transmembrane</keyword>
<keyword evidence="1" id="KW-0472">Membrane</keyword>
<protein>
    <submittedName>
        <fullName evidence="2">Uncharacterized protein</fullName>
    </submittedName>
</protein>
<proteinExistence type="predicted"/>
<name>A0AAV6YFE2_9LAMI</name>
<reference evidence="2" key="1">
    <citation type="submission" date="2019-10" db="EMBL/GenBank/DDBJ databases">
        <authorList>
            <person name="Zhang R."/>
            <person name="Pan Y."/>
            <person name="Wang J."/>
            <person name="Ma R."/>
            <person name="Yu S."/>
        </authorList>
    </citation>
    <scope>NUCLEOTIDE SEQUENCE</scope>
    <source>
        <strain evidence="2">LA-IB0</strain>
        <tissue evidence="2">Leaf</tissue>
    </source>
</reference>
<comment type="caution">
    <text evidence="2">The sequence shown here is derived from an EMBL/GenBank/DDBJ whole genome shotgun (WGS) entry which is preliminary data.</text>
</comment>
<gene>
    <name evidence="2" type="ORF">BUALT_Bualt01G0064000</name>
</gene>
<evidence type="ECO:0000313" key="2">
    <source>
        <dbReference type="EMBL" id="KAG8390248.1"/>
    </source>
</evidence>
<dbReference type="Proteomes" id="UP000826271">
    <property type="component" value="Unassembled WGS sequence"/>
</dbReference>
<feature type="transmembrane region" description="Helical" evidence="1">
    <location>
        <begin position="12"/>
        <end position="38"/>
    </location>
</feature>
<organism evidence="2 3">
    <name type="scientific">Buddleja alternifolia</name>
    <dbReference type="NCBI Taxonomy" id="168488"/>
    <lineage>
        <taxon>Eukaryota</taxon>
        <taxon>Viridiplantae</taxon>
        <taxon>Streptophyta</taxon>
        <taxon>Embryophyta</taxon>
        <taxon>Tracheophyta</taxon>
        <taxon>Spermatophyta</taxon>
        <taxon>Magnoliopsida</taxon>
        <taxon>eudicotyledons</taxon>
        <taxon>Gunneridae</taxon>
        <taxon>Pentapetalae</taxon>
        <taxon>asterids</taxon>
        <taxon>lamiids</taxon>
        <taxon>Lamiales</taxon>
        <taxon>Scrophulariaceae</taxon>
        <taxon>Buddlejeae</taxon>
        <taxon>Buddleja</taxon>
    </lineage>
</organism>